<dbReference type="Pfam" id="PF00443">
    <property type="entry name" value="UCH"/>
    <property type="match status" value="1"/>
</dbReference>
<evidence type="ECO:0000256" key="8">
    <source>
        <dbReference type="ARBA" id="ARBA00026136"/>
    </source>
</evidence>
<protein>
    <recommendedName>
        <fullName evidence="8">Ubiquitin carboxyl-terminal hydrolase 47</fullName>
        <ecNumber evidence="3">3.4.19.12</ecNumber>
    </recommendedName>
    <alternativeName>
        <fullName evidence="9">Ubiquitin thioesterase 47</fullName>
    </alternativeName>
    <alternativeName>
        <fullName evidence="10">Ubiquitin-specific-processing protease 47</fullName>
    </alternativeName>
</protein>
<dbReference type="Gene3D" id="3.90.70.10">
    <property type="entry name" value="Cysteine proteinases"/>
    <property type="match status" value="1"/>
</dbReference>
<keyword evidence="5" id="KW-0833">Ubl conjugation pathway</keyword>
<evidence type="ECO:0000256" key="5">
    <source>
        <dbReference type="ARBA" id="ARBA00022786"/>
    </source>
</evidence>
<dbReference type="PANTHER" id="PTHR24006:SF702">
    <property type="entry name" value="UBIQUITIN CARBOXYL-TERMINAL HYDROLASE 47"/>
    <property type="match status" value="1"/>
</dbReference>
<dbReference type="GO" id="GO:0005829">
    <property type="term" value="C:cytosol"/>
    <property type="evidence" value="ECO:0007669"/>
    <property type="project" value="TreeGrafter"/>
</dbReference>
<proteinExistence type="inferred from homology"/>
<feature type="region of interest" description="Disordered" evidence="11">
    <location>
        <begin position="424"/>
        <end position="501"/>
    </location>
</feature>
<keyword evidence="6" id="KW-0378">Hydrolase</keyword>
<dbReference type="GO" id="GO:0006508">
    <property type="term" value="P:proteolysis"/>
    <property type="evidence" value="ECO:0007669"/>
    <property type="project" value="UniProtKB-KW"/>
</dbReference>
<gene>
    <name evidence="13" type="ORF">g.43585</name>
</gene>
<reference evidence="13" key="1">
    <citation type="submission" date="2015-11" db="EMBL/GenBank/DDBJ databases">
        <title>De novo transcriptome assembly of four potential Pierce s Disease insect vectors from Arizona vineyards.</title>
        <authorList>
            <person name="Tassone E.E."/>
        </authorList>
    </citation>
    <scope>NUCLEOTIDE SEQUENCE</scope>
</reference>
<feature type="compositionally biased region" description="Acidic residues" evidence="11">
    <location>
        <begin position="963"/>
        <end position="979"/>
    </location>
</feature>
<dbReference type="SUPFAM" id="SSF54001">
    <property type="entry name" value="Cysteine proteinases"/>
    <property type="match status" value="1"/>
</dbReference>
<dbReference type="EC" id="3.4.19.12" evidence="3"/>
<evidence type="ECO:0000259" key="12">
    <source>
        <dbReference type="PROSITE" id="PS50235"/>
    </source>
</evidence>
<dbReference type="InterPro" id="IPR045578">
    <property type="entry name" value="USP47_C"/>
</dbReference>
<dbReference type="InterPro" id="IPR038765">
    <property type="entry name" value="Papain-like_cys_pep_sf"/>
</dbReference>
<feature type="region of interest" description="Disordered" evidence="11">
    <location>
        <begin position="912"/>
        <end position="939"/>
    </location>
</feature>
<dbReference type="EMBL" id="GECZ01011946">
    <property type="protein sequence ID" value="JAS57823.1"/>
    <property type="molecule type" value="Transcribed_RNA"/>
</dbReference>
<feature type="domain" description="USP" evidence="12">
    <location>
        <begin position="186"/>
        <end position="587"/>
    </location>
</feature>
<dbReference type="Pfam" id="PF25985">
    <property type="entry name" value="Ubiquitin_USP47_N"/>
    <property type="match status" value="1"/>
</dbReference>
<dbReference type="PROSITE" id="PS00972">
    <property type="entry name" value="USP_1"/>
    <property type="match status" value="1"/>
</dbReference>
<sequence>AVNFLLGFGLRINNHGCVDFSSSVGRRMCFQGMVCALGESQALCIVRDLTRQQDNSAPTYQWNVSGSTTVRDFVHQVASHFSHEPQNIELILSLPKGEVVKLKESSDETLQSSGVRTDNDSRNLFVLQTLKTARTRAFPKAKELDEELNLGASASPTTAYHIPSFLSSQENPPYTAGLIKQDTGYVGLVNQAMTCYLNSLLQALFMTPEFRNALYKWQYDPQNNSDPAKCIPYQLQRLFLNLQTSSKTAVETTELTRSFGWDSSEAWQQHDIQELCRVMFDALEHVFKNTKQADLIDRLYQGKMTDYVKCLECGKEKSREDTFLDIPLPVRPFGSTVAYGSVEEALRAFVQPETLDGANQYFCEACSKKCDAHKGLKFTKFPYLLTLHLKRFDFDYSTMHRIKLNDKVTFPELLDLNSFVEVPENRQGQEEGSEGLPDELTVSKCDDSSTTDSGSALDDESCPGPADINLPPVHDNNQEDDEGIDVSGSGPNQHENEKNRRHGMCKGPYLYELFSIMIHSGSASGGHYYAYIKDFSNGEWFCFNDTSVTRITNDDITKTYGGGALRGYYSGAYSSSTNAYMLMYRQINDDNCDAIKIQDFPPHIKELHSELKEKQETDRRIKERHSDVTKLKVYCEHPSKGMTDVRIYAHNDTTFGEITSHAYDTLKLGGIVAPADCRLVSYNPHQESIEVSFDGRETEPMSEILVDLKTDDMLLEIKNPDDEFEVYQPGDISVKVYYVDLEKEEVKVPPFLIRSPLSNTVGNLKNSVTMNIHENTPSNNMVFVIEKFCYELYILEDDSSTLQQSGFSTSNKMYVSNGPLETPFVNSKLHTLIDRFENVITLHLTLPETDPDTLARMSIPSLSAVQAAATAKQSGDSANLPVEKSATESAVMSKVCGARGLMLPLILTGAGDEESGGISGGAGGHSDQSTSEDSSLTDSDRTLIGDVQDECVSDGDNQLASPSDEEPNPLPAPEEENWDEPSNQPPPKQFTYFKALPVSAESKKTLKLCIQVDKRMMIDTLKSCLEPYVGVPASCFKLYSSGGAGDYETPRTRQCASLSGLKSEDTLVVRLGRQLTSDEHRIKIYQLVLNSTQPIKYLCEWIIAKGKTVGETKKEIINDLNKKHMNLEYNRCRLRKKNWKNVGRIYLDSQVWVDDIMVYSNADVFLQELSEPDTVTATGQISLFVRHWHPATLTLDPFHEILVDSYSVDEFKQKLSEKSGIPEEYIDFAKPSGYFPCDMSVLNIHSDLEWNPKITSLEAWPIQINDDGGVLFYRDSREILKTLTQDERNDLLTKESARAGAVSTISTYSPRKERPLKIYLERRCCVGEADVD</sequence>
<evidence type="ECO:0000256" key="1">
    <source>
        <dbReference type="ARBA" id="ARBA00000707"/>
    </source>
</evidence>
<comment type="similarity">
    <text evidence="2">Belongs to the peptidase C19 family.</text>
</comment>
<evidence type="ECO:0000256" key="2">
    <source>
        <dbReference type="ARBA" id="ARBA00009085"/>
    </source>
</evidence>
<dbReference type="GO" id="GO:0004843">
    <property type="term" value="F:cysteine-type deubiquitinase activity"/>
    <property type="evidence" value="ECO:0007669"/>
    <property type="project" value="UniProtKB-EC"/>
</dbReference>
<dbReference type="PROSITE" id="PS50235">
    <property type="entry name" value="USP_3"/>
    <property type="match status" value="1"/>
</dbReference>
<keyword evidence="7" id="KW-0788">Thiol protease</keyword>
<evidence type="ECO:0000256" key="6">
    <source>
        <dbReference type="ARBA" id="ARBA00022801"/>
    </source>
</evidence>
<evidence type="ECO:0000256" key="7">
    <source>
        <dbReference type="ARBA" id="ARBA00022807"/>
    </source>
</evidence>
<evidence type="ECO:0000256" key="9">
    <source>
        <dbReference type="ARBA" id="ARBA00029910"/>
    </source>
</evidence>
<evidence type="ECO:0000313" key="13">
    <source>
        <dbReference type="EMBL" id="JAS57823.1"/>
    </source>
</evidence>
<evidence type="ECO:0000256" key="4">
    <source>
        <dbReference type="ARBA" id="ARBA00022670"/>
    </source>
</evidence>
<dbReference type="PROSITE" id="PS00973">
    <property type="entry name" value="USP_2"/>
    <property type="match status" value="1"/>
</dbReference>
<dbReference type="InterPro" id="IPR001394">
    <property type="entry name" value="Peptidase_C19_UCH"/>
</dbReference>
<feature type="region of interest" description="Disordered" evidence="11">
    <location>
        <begin position="952"/>
        <end position="990"/>
    </location>
</feature>
<dbReference type="InterPro" id="IPR028889">
    <property type="entry name" value="USP"/>
</dbReference>
<evidence type="ECO:0000256" key="11">
    <source>
        <dbReference type="SAM" id="MobiDB-lite"/>
    </source>
</evidence>
<organism evidence="13">
    <name type="scientific">Cuerna arida</name>
    <dbReference type="NCBI Taxonomy" id="1464854"/>
    <lineage>
        <taxon>Eukaryota</taxon>
        <taxon>Metazoa</taxon>
        <taxon>Ecdysozoa</taxon>
        <taxon>Arthropoda</taxon>
        <taxon>Hexapoda</taxon>
        <taxon>Insecta</taxon>
        <taxon>Pterygota</taxon>
        <taxon>Neoptera</taxon>
        <taxon>Paraneoptera</taxon>
        <taxon>Hemiptera</taxon>
        <taxon>Auchenorrhyncha</taxon>
        <taxon>Membracoidea</taxon>
        <taxon>Cicadellidae</taxon>
        <taxon>Cicadellinae</taxon>
        <taxon>Proconiini</taxon>
        <taxon>Cuerna</taxon>
    </lineage>
</organism>
<dbReference type="InterPro" id="IPR050164">
    <property type="entry name" value="Peptidase_C19"/>
</dbReference>
<feature type="compositionally biased region" description="Low complexity" evidence="11">
    <location>
        <begin position="926"/>
        <end position="937"/>
    </location>
</feature>
<dbReference type="GO" id="GO:0005634">
    <property type="term" value="C:nucleus"/>
    <property type="evidence" value="ECO:0007669"/>
    <property type="project" value="TreeGrafter"/>
</dbReference>
<feature type="non-terminal residue" evidence="13">
    <location>
        <position position="1"/>
    </location>
</feature>
<name>A0A1B6G684_9HEMI</name>
<accession>A0A1B6G684</accession>
<evidence type="ECO:0000256" key="10">
    <source>
        <dbReference type="ARBA" id="ARBA00032453"/>
    </source>
</evidence>
<comment type="catalytic activity">
    <reaction evidence="1">
        <text>Thiol-dependent hydrolysis of ester, thioester, amide, peptide and isopeptide bonds formed by the C-terminal Gly of ubiquitin (a 76-residue protein attached to proteins as an intracellular targeting signal).</text>
        <dbReference type="EC" id="3.4.19.12"/>
    </reaction>
</comment>
<dbReference type="InterPro" id="IPR018200">
    <property type="entry name" value="USP_CS"/>
</dbReference>
<dbReference type="PANTHER" id="PTHR24006">
    <property type="entry name" value="UBIQUITIN CARBOXYL-TERMINAL HYDROLASE"/>
    <property type="match status" value="1"/>
</dbReference>
<dbReference type="CDD" id="cd02659">
    <property type="entry name" value="peptidase_C19C"/>
    <property type="match status" value="1"/>
</dbReference>
<dbReference type="GO" id="GO:0016579">
    <property type="term" value="P:protein deubiquitination"/>
    <property type="evidence" value="ECO:0007669"/>
    <property type="project" value="InterPro"/>
</dbReference>
<dbReference type="Pfam" id="PF19718">
    <property type="entry name" value="USP47_C"/>
    <property type="match status" value="1"/>
</dbReference>
<evidence type="ECO:0000256" key="3">
    <source>
        <dbReference type="ARBA" id="ARBA00012759"/>
    </source>
</evidence>
<keyword evidence="4" id="KW-0645">Protease</keyword>